<dbReference type="EMBL" id="LKMD01000104">
    <property type="protein sequence ID" value="PIA94953.1"/>
    <property type="molecule type" value="Genomic_DNA"/>
</dbReference>
<dbReference type="Proteomes" id="UP000230605">
    <property type="component" value="Chromosome 6"/>
</dbReference>
<evidence type="ECO:0000313" key="1">
    <source>
        <dbReference type="EMBL" id="PIA94953.1"/>
    </source>
</evidence>
<organism evidence="1 2">
    <name type="scientific">Cercospora beticola</name>
    <name type="common">Sugarbeet leaf spot fungus</name>
    <dbReference type="NCBI Taxonomy" id="122368"/>
    <lineage>
        <taxon>Eukaryota</taxon>
        <taxon>Fungi</taxon>
        <taxon>Dikarya</taxon>
        <taxon>Ascomycota</taxon>
        <taxon>Pezizomycotina</taxon>
        <taxon>Dothideomycetes</taxon>
        <taxon>Dothideomycetidae</taxon>
        <taxon>Mycosphaerellales</taxon>
        <taxon>Mycosphaerellaceae</taxon>
        <taxon>Cercospora</taxon>
    </lineage>
</organism>
<reference evidence="1 2" key="1">
    <citation type="submission" date="2015-10" db="EMBL/GenBank/DDBJ databases">
        <title>The cercosporin biosynthetic gene cluster was horizontally transferred to several fungal lineages and shown to be expanded in Cercospora beticola based on microsynteny with recipient genomes.</title>
        <authorList>
            <person name="De Jonge R."/>
            <person name="Ebert M.K."/>
            <person name="Suttle J.C."/>
            <person name="Jurick Ii W.M."/>
            <person name="Secor G.A."/>
            <person name="Thomma B.P."/>
            <person name="Van De Peer Y."/>
            <person name="Bolton M.D."/>
        </authorList>
    </citation>
    <scope>NUCLEOTIDE SEQUENCE [LARGE SCALE GENOMIC DNA]</scope>
    <source>
        <strain evidence="1 2">09-40</strain>
    </source>
</reference>
<sequence>MRAVPNAAPSMTAVCTELGEKARLQMADNCSEGMATQITGALQQAGNRQVSGEQARCHWFCRGEDREEAAHEGEI</sequence>
<evidence type="ECO:0000313" key="2">
    <source>
        <dbReference type="Proteomes" id="UP000230605"/>
    </source>
</evidence>
<name>A0A2G5HRM9_CERBT</name>
<comment type="caution">
    <text evidence="1">The sequence shown here is derived from an EMBL/GenBank/DDBJ whole genome shotgun (WGS) entry which is preliminary data.</text>
</comment>
<dbReference type="AlphaFoldDB" id="A0A2G5HRM9"/>
<gene>
    <name evidence="1" type="ORF">CB0940_08447</name>
</gene>
<protein>
    <submittedName>
        <fullName evidence="1">Uncharacterized protein</fullName>
    </submittedName>
</protein>
<accession>A0A2G5HRM9</accession>
<proteinExistence type="predicted"/>